<accession>A0AA43W199</accession>
<dbReference type="InterPro" id="IPR014941">
    <property type="entry name" value="FimB/Mfa2/Mfa3"/>
</dbReference>
<reference evidence="9 10" key="1">
    <citation type="journal article" date="2019" name="Nat. Med.">
        <title>A library of human gut bacterial isolates paired with longitudinal multiomics data enables mechanistic microbiome research.</title>
        <authorList>
            <person name="Poyet M."/>
            <person name="Groussin M."/>
            <person name="Gibbons S.M."/>
            <person name="Avila-Pacheco J."/>
            <person name="Jiang X."/>
            <person name="Kearney S.M."/>
            <person name="Perrotta A.R."/>
            <person name="Berdy B."/>
            <person name="Zhao S."/>
            <person name="Lieberman T.D."/>
            <person name="Swanson P.K."/>
            <person name="Smith M."/>
            <person name="Roesemann S."/>
            <person name="Alexander J.E."/>
            <person name="Rich S.A."/>
            <person name="Livny J."/>
            <person name="Vlamakis H."/>
            <person name="Clish C."/>
            <person name="Bullock K."/>
            <person name="Deik A."/>
            <person name="Scott J."/>
            <person name="Pierce K.A."/>
            <person name="Xavier R.J."/>
            <person name="Alm E.J."/>
        </authorList>
    </citation>
    <scope>NUCLEOTIDE SEQUENCE [LARGE SCALE GENOMIC DNA]</scope>
    <source>
        <strain evidence="9 10">BIOML-A16</strain>
    </source>
</reference>
<protein>
    <recommendedName>
        <fullName evidence="11">FimB/Mfa2 family fimbrial subunit</fullName>
    </recommendedName>
</protein>
<evidence type="ECO:0000256" key="6">
    <source>
        <dbReference type="ARBA" id="ARBA00023237"/>
    </source>
</evidence>
<dbReference type="Proteomes" id="UP000448908">
    <property type="component" value="Unassembled WGS sequence"/>
</dbReference>
<name>A0AA43W199_9BACT</name>
<sequence length="366" mass="41661">MNVIPAYLKKRGRMLLTVVALCCMMPSCDNAIYDDEGDCSVTYRVAFRYDRNMKWADAFAREVKSIHLYAFDKGGTLVWQRSEHGEALKSDGYAMTLDLPAGDYRLVAWCGLENDGERDESFAVPEARIGRTRIEELQCSLNRQYNATGAYSREKLYPLFHGMLDVGLPGDEDGGSYSYTMDLMKNTNHVRVILQHLSGEPVDVKNFTFRIEEENGLMNYDNKLLPDEMITYWSYDTKSGTAGMGIDDYPEMHKAKSAIQTSSRTITSVSVAIADLSIARLVEGRKTYLTVETEDGKMTSARIPLTDYALLLKDGYDEDMTDQDYLDRQDEYTLTFFLDEDRKWIGTSIIINSWKVVLDNINFGKQ</sequence>
<evidence type="ECO:0008006" key="11">
    <source>
        <dbReference type="Google" id="ProtNLM"/>
    </source>
</evidence>
<evidence type="ECO:0000256" key="3">
    <source>
        <dbReference type="ARBA" id="ARBA00022729"/>
    </source>
</evidence>
<evidence type="ECO:0000313" key="9">
    <source>
        <dbReference type="EMBL" id="MTU68042.1"/>
    </source>
</evidence>
<evidence type="ECO:0000256" key="5">
    <source>
        <dbReference type="ARBA" id="ARBA00023139"/>
    </source>
</evidence>
<keyword evidence="4" id="KW-0472">Membrane</keyword>
<dbReference type="AlphaFoldDB" id="A0AA43W199"/>
<comment type="similarity">
    <text evidence="2">Belongs to the bacteroidetes fimbrillin superfamily. FimB/Mfa2 family.</text>
</comment>
<evidence type="ECO:0000256" key="2">
    <source>
        <dbReference type="ARBA" id="ARBA00007248"/>
    </source>
</evidence>
<dbReference type="Gene3D" id="2.60.40.2100">
    <property type="match status" value="1"/>
</dbReference>
<comment type="caution">
    <text evidence="9">The sequence shown here is derived from an EMBL/GenBank/DDBJ whole genome shotgun (WGS) entry which is preliminary data.</text>
</comment>
<proteinExistence type="inferred from homology"/>
<dbReference type="Gene3D" id="2.60.40.2090">
    <property type="match status" value="1"/>
</dbReference>
<keyword evidence="3 8" id="KW-0732">Signal</keyword>
<keyword evidence="7" id="KW-0449">Lipoprotein</keyword>
<feature type="signal peptide" evidence="8">
    <location>
        <begin position="1"/>
        <end position="31"/>
    </location>
</feature>
<dbReference type="Pfam" id="PF08842">
    <property type="entry name" value="Mfa2"/>
    <property type="match status" value="1"/>
</dbReference>
<evidence type="ECO:0000256" key="8">
    <source>
        <dbReference type="SAM" id="SignalP"/>
    </source>
</evidence>
<evidence type="ECO:0000256" key="7">
    <source>
        <dbReference type="ARBA" id="ARBA00023288"/>
    </source>
</evidence>
<dbReference type="RefSeq" id="WP_155152411.1">
    <property type="nucleotide sequence ID" value="NZ_WNCU01000014.1"/>
</dbReference>
<keyword evidence="5" id="KW-0564">Palmitate</keyword>
<keyword evidence="6" id="KW-0998">Cell outer membrane</keyword>
<dbReference type="GO" id="GO:0009279">
    <property type="term" value="C:cell outer membrane"/>
    <property type="evidence" value="ECO:0007669"/>
    <property type="project" value="UniProtKB-SubCell"/>
</dbReference>
<evidence type="ECO:0000313" key="10">
    <source>
        <dbReference type="Proteomes" id="UP000448908"/>
    </source>
</evidence>
<evidence type="ECO:0000256" key="1">
    <source>
        <dbReference type="ARBA" id="ARBA00004442"/>
    </source>
</evidence>
<gene>
    <name evidence="9" type="ORF">GMD92_02835</name>
</gene>
<evidence type="ECO:0000256" key="4">
    <source>
        <dbReference type="ARBA" id="ARBA00023136"/>
    </source>
</evidence>
<organism evidence="9 10">
    <name type="scientific">Parabacteroides merdae</name>
    <dbReference type="NCBI Taxonomy" id="46503"/>
    <lineage>
        <taxon>Bacteria</taxon>
        <taxon>Pseudomonadati</taxon>
        <taxon>Bacteroidota</taxon>
        <taxon>Bacteroidia</taxon>
        <taxon>Bacteroidales</taxon>
        <taxon>Tannerellaceae</taxon>
        <taxon>Parabacteroides</taxon>
    </lineage>
</organism>
<dbReference type="EMBL" id="WNDA01000003">
    <property type="protein sequence ID" value="MTU68042.1"/>
    <property type="molecule type" value="Genomic_DNA"/>
</dbReference>
<feature type="chain" id="PRO_5041229958" description="FimB/Mfa2 family fimbrial subunit" evidence="8">
    <location>
        <begin position="32"/>
        <end position="366"/>
    </location>
</feature>
<comment type="subcellular location">
    <subcellularLocation>
        <location evidence="1">Cell outer membrane</location>
    </subcellularLocation>
</comment>